<name>A0A829Y7K4_9GAMM</name>
<comment type="caution">
    <text evidence="2">The sequence shown here is derived from an EMBL/GenBank/DDBJ whole genome shotgun (WGS) entry which is preliminary data.</text>
</comment>
<evidence type="ECO:0000313" key="2">
    <source>
        <dbReference type="EMBL" id="GFE79190.1"/>
    </source>
</evidence>
<sequence length="251" mass="28668">MRQKYWMGIFANRLEFELVPDDLDAYLDDHRDRRTFAPKAYVRVERLELRGVARRARSMIERLVAEAPGEQWNPCADWNPVGGNYVAFAWNTPDKCSLPVGFTTFSVNIFDGDKLRIAPTKDPICDIQLSHEFVFVRPQLRGVAFARYLSRGIVEWIENCRVSPPRCSAAGVTVRYDADIINEGGMRCAGILIDHFEYLQDCRREQGLSPRPRWLVSKFVDGSDFEYWIPEDPNAPTTREGVSATKGSDVS</sequence>
<organism evidence="2 3">
    <name type="scientific">Steroidobacter agaridevorans</name>
    <dbReference type="NCBI Taxonomy" id="2695856"/>
    <lineage>
        <taxon>Bacteria</taxon>
        <taxon>Pseudomonadati</taxon>
        <taxon>Pseudomonadota</taxon>
        <taxon>Gammaproteobacteria</taxon>
        <taxon>Steroidobacterales</taxon>
        <taxon>Steroidobacteraceae</taxon>
        <taxon>Steroidobacter</taxon>
    </lineage>
</organism>
<dbReference type="Proteomes" id="UP000445000">
    <property type="component" value="Unassembled WGS sequence"/>
</dbReference>
<reference evidence="3" key="1">
    <citation type="submission" date="2020-01" db="EMBL/GenBank/DDBJ databases">
        <title>'Steroidobacter agaridevorans' sp. nov., agar-degrading bacteria isolated from rhizosphere soils.</title>
        <authorList>
            <person name="Ikenaga M."/>
            <person name="Kataoka M."/>
            <person name="Murouchi A."/>
            <person name="Katsuragi S."/>
            <person name="Sakai M."/>
        </authorList>
    </citation>
    <scope>NUCLEOTIDE SEQUENCE [LARGE SCALE GENOMIC DNA]</scope>
    <source>
        <strain evidence="3">YU21-B</strain>
    </source>
</reference>
<proteinExistence type="predicted"/>
<dbReference type="AlphaFoldDB" id="A0A829Y7K4"/>
<keyword evidence="3" id="KW-1185">Reference proteome</keyword>
<protein>
    <submittedName>
        <fullName evidence="2">Uncharacterized protein</fullName>
    </submittedName>
</protein>
<evidence type="ECO:0000313" key="3">
    <source>
        <dbReference type="Proteomes" id="UP000445000"/>
    </source>
</evidence>
<feature type="region of interest" description="Disordered" evidence="1">
    <location>
        <begin position="231"/>
        <end position="251"/>
    </location>
</feature>
<gene>
    <name evidence="2" type="ORF">GCM10011487_11900</name>
</gene>
<dbReference type="RefSeq" id="WP_129640774.1">
    <property type="nucleotide sequence ID" value="NZ_BLJN01000001.1"/>
</dbReference>
<evidence type="ECO:0000256" key="1">
    <source>
        <dbReference type="SAM" id="MobiDB-lite"/>
    </source>
</evidence>
<accession>A0A829Y7K4</accession>
<dbReference type="EMBL" id="BLJN01000001">
    <property type="protein sequence ID" value="GFE79190.1"/>
    <property type="molecule type" value="Genomic_DNA"/>
</dbReference>